<evidence type="ECO:0000256" key="11">
    <source>
        <dbReference type="ARBA" id="ARBA00023128"/>
    </source>
</evidence>
<sequence length="579" mass="67132">MSYTKLVASLVRANNVRKIRISPGRCRSTVASTKSQEEKDPQIDGCTVVEALNKIHIDFDNTQEAYRSKGNIELLRSLLVFKYNNFLSLLCFQLMDLSKKVFGQWMFEKLMKMTFYGQFVAGEDHNSIKPLIQKNQAFGVGAVLDYSVEEDLTQEEKKYKAHRQFGDRRGGVISARTYFYADESKCDNQMETFINCIRASGGASADGFSAIKMTALGRPQFLLQFSEVLVKWRQFFNFLAEQQGKSEMMLLEQKLELEQLKESLTKMGIAAKDDIENWFTGEKLGLSGTIDLLDWNSLIKDTTKISSLLMVPNLETGHLEPLLNKFTAEEERQMKRMLQRVDVLAKHAMENGVRLMVDAEQTYFQPAISRLTLEMQRKFNREKPIIFNTYQCYLKEAYDNVTVDVELSRREGWYFGAKLVRGAYMYQERDRAKEIGYEDPINPDYEATNRMYHKCLEYVLEEIEHNRKANIMVATHNEDTVKFTLEKMNEMGLLPTENKVYFGQLLGMCDQISFPLGQAGFPVYKYVPYGPVNEVIPYLSRRAQENRGFMKGSQRERSLLWRELKRRLLGGQIFYKPVY</sequence>
<dbReference type="FunFam" id="3.20.20.220:FF:000006">
    <property type="entry name" value="Proline dehydrogenase"/>
    <property type="match status" value="1"/>
</dbReference>
<keyword evidence="6 14" id="KW-0274">FAD</keyword>
<evidence type="ECO:0000256" key="2">
    <source>
        <dbReference type="ARBA" id="ARBA00004305"/>
    </source>
</evidence>
<comment type="pathway">
    <text evidence="3">Amino-acid degradation; L-proline degradation into L-glutamate; L-glutamate from L-proline: step 1/2.</text>
</comment>
<evidence type="ECO:0000256" key="1">
    <source>
        <dbReference type="ARBA" id="ARBA00001974"/>
    </source>
</evidence>
<evidence type="ECO:0000256" key="4">
    <source>
        <dbReference type="ARBA" id="ARBA00005869"/>
    </source>
</evidence>
<reference evidence="16" key="1">
    <citation type="submission" date="2025-08" db="UniProtKB">
        <authorList>
            <consortium name="Ensembl"/>
        </authorList>
    </citation>
    <scope>IDENTIFICATION</scope>
</reference>
<accession>A0A8D0AGP7</accession>
<dbReference type="Pfam" id="PF01619">
    <property type="entry name" value="Pro_dh"/>
    <property type="match status" value="1"/>
</dbReference>
<dbReference type="InterPro" id="IPR015659">
    <property type="entry name" value="Proline_oxidase"/>
</dbReference>
<dbReference type="GO" id="GO:0005759">
    <property type="term" value="C:mitochondrial matrix"/>
    <property type="evidence" value="ECO:0007669"/>
    <property type="project" value="UniProtKB-SubCell"/>
</dbReference>
<dbReference type="GeneTree" id="ENSGT00390000006265"/>
<comment type="subcellular location">
    <subcellularLocation>
        <location evidence="2">Mitochondrion matrix</location>
    </subcellularLocation>
</comment>
<dbReference type="PANTHER" id="PTHR13914">
    <property type="entry name" value="PROLINE OXIDASE"/>
    <property type="match status" value="1"/>
</dbReference>
<dbReference type="AlphaFoldDB" id="A0A8D0AGP7"/>
<evidence type="ECO:0000256" key="14">
    <source>
        <dbReference type="RuleBase" id="RU364054"/>
    </source>
</evidence>
<evidence type="ECO:0000259" key="15">
    <source>
        <dbReference type="Pfam" id="PF01619"/>
    </source>
</evidence>
<evidence type="ECO:0000256" key="3">
    <source>
        <dbReference type="ARBA" id="ARBA00004739"/>
    </source>
</evidence>
<comment type="catalytic activity">
    <reaction evidence="12 14">
        <text>L-proline + a quinone = (S)-1-pyrroline-5-carboxylate + a quinol + H(+)</text>
        <dbReference type="Rhea" id="RHEA:23784"/>
        <dbReference type="ChEBI" id="CHEBI:15378"/>
        <dbReference type="ChEBI" id="CHEBI:17388"/>
        <dbReference type="ChEBI" id="CHEBI:24646"/>
        <dbReference type="ChEBI" id="CHEBI:60039"/>
        <dbReference type="ChEBI" id="CHEBI:132124"/>
        <dbReference type="EC" id="1.5.5.2"/>
    </reaction>
</comment>
<keyword evidence="9 14" id="KW-0560">Oxidoreductase</keyword>
<dbReference type="Ensembl" id="ENSSLUT00000052491.1">
    <property type="protein sequence ID" value="ENSSLUP00000050986.1"/>
    <property type="gene ID" value="ENSSLUG00000022115.1"/>
</dbReference>
<dbReference type="SUPFAM" id="SSF51730">
    <property type="entry name" value="FAD-linked oxidoreductase"/>
    <property type="match status" value="1"/>
</dbReference>
<organism evidence="16 17">
    <name type="scientific">Sander lucioperca</name>
    <name type="common">Pike-perch</name>
    <name type="synonym">Perca lucioperca</name>
    <dbReference type="NCBI Taxonomy" id="283035"/>
    <lineage>
        <taxon>Eukaryota</taxon>
        <taxon>Metazoa</taxon>
        <taxon>Chordata</taxon>
        <taxon>Craniata</taxon>
        <taxon>Vertebrata</taxon>
        <taxon>Euteleostomi</taxon>
        <taxon>Actinopterygii</taxon>
        <taxon>Neopterygii</taxon>
        <taxon>Teleostei</taxon>
        <taxon>Neoteleostei</taxon>
        <taxon>Acanthomorphata</taxon>
        <taxon>Eupercaria</taxon>
        <taxon>Perciformes</taxon>
        <taxon>Percoidei</taxon>
        <taxon>Percidae</taxon>
        <taxon>Luciopercinae</taxon>
        <taxon>Sander</taxon>
    </lineage>
</organism>
<keyword evidence="8" id="KW-0007">Acetylation</keyword>
<evidence type="ECO:0000256" key="5">
    <source>
        <dbReference type="ARBA" id="ARBA00022630"/>
    </source>
</evidence>
<gene>
    <name evidence="16" type="primary">prodha</name>
</gene>
<evidence type="ECO:0000313" key="16">
    <source>
        <dbReference type="Ensembl" id="ENSSLUP00000050986.1"/>
    </source>
</evidence>
<proteinExistence type="inferred from homology"/>
<name>A0A8D0AGP7_SANLU</name>
<evidence type="ECO:0000256" key="8">
    <source>
        <dbReference type="ARBA" id="ARBA00022990"/>
    </source>
</evidence>
<dbReference type="PANTHER" id="PTHR13914:SF0">
    <property type="entry name" value="PROLINE DEHYDROGENASE 1, MITOCHONDRIAL"/>
    <property type="match status" value="1"/>
</dbReference>
<dbReference type="InterPro" id="IPR029041">
    <property type="entry name" value="FAD-linked_oxidoreductase-like"/>
</dbReference>
<feature type="domain" description="Proline dehydrogenase" evidence="15">
    <location>
        <begin position="297"/>
        <end position="548"/>
    </location>
</feature>
<evidence type="ECO:0000256" key="12">
    <source>
        <dbReference type="ARBA" id="ARBA00048779"/>
    </source>
</evidence>
<reference evidence="16" key="2">
    <citation type="submission" date="2025-09" db="UniProtKB">
        <authorList>
            <consortium name="Ensembl"/>
        </authorList>
    </citation>
    <scope>IDENTIFICATION</scope>
</reference>
<evidence type="ECO:0000256" key="6">
    <source>
        <dbReference type="ARBA" id="ARBA00022827"/>
    </source>
</evidence>
<keyword evidence="17" id="KW-1185">Reference proteome</keyword>
<comment type="similarity">
    <text evidence="4 14">Belongs to the proline oxidase family.</text>
</comment>
<evidence type="ECO:0000313" key="17">
    <source>
        <dbReference type="Proteomes" id="UP000694568"/>
    </source>
</evidence>
<dbReference type="GO" id="GO:0071949">
    <property type="term" value="F:FAD binding"/>
    <property type="evidence" value="ECO:0007669"/>
    <property type="project" value="TreeGrafter"/>
</dbReference>
<comment type="cofactor">
    <cofactor evidence="1 14">
        <name>FAD</name>
        <dbReference type="ChEBI" id="CHEBI:57692"/>
    </cofactor>
</comment>
<evidence type="ECO:0000256" key="9">
    <source>
        <dbReference type="ARBA" id="ARBA00023002"/>
    </source>
</evidence>
<evidence type="ECO:0000256" key="7">
    <source>
        <dbReference type="ARBA" id="ARBA00022946"/>
    </source>
</evidence>
<keyword evidence="7" id="KW-0809">Transit peptide</keyword>
<dbReference type="GO" id="GO:0004657">
    <property type="term" value="F:proline dehydrogenase activity"/>
    <property type="evidence" value="ECO:0007669"/>
    <property type="project" value="UniProtKB-EC"/>
</dbReference>
<dbReference type="GO" id="GO:0010133">
    <property type="term" value="P:L-proline catabolic process to L-glutamate"/>
    <property type="evidence" value="ECO:0007669"/>
    <property type="project" value="TreeGrafter"/>
</dbReference>
<protein>
    <recommendedName>
        <fullName evidence="14">Proline dehydrogenase</fullName>
        <ecNumber evidence="14">1.5.5.2</ecNumber>
    </recommendedName>
</protein>
<dbReference type="EC" id="1.5.5.2" evidence="14"/>
<dbReference type="Proteomes" id="UP000694568">
    <property type="component" value="Unplaced"/>
</dbReference>
<comment type="function">
    <text evidence="13 14">Converts proline to delta-1-pyrroline-5-carboxylate.</text>
</comment>
<keyword evidence="11" id="KW-0496">Mitochondrion</keyword>
<evidence type="ECO:0000256" key="10">
    <source>
        <dbReference type="ARBA" id="ARBA00023062"/>
    </source>
</evidence>
<keyword evidence="10 14" id="KW-0642">Proline metabolism</keyword>
<evidence type="ECO:0000256" key="13">
    <source>
        <dbReference type="ARBA" id="ARBA00057042"/>
    </source>
</evidence>
<dbReference type="Gene3D" id="3.20.20.220">
    <property type="match status" value="2"/>
</dbReference>
<dbReference type="InterPro" id="IPR002872">
    <property type="entry name" value="Proline_DH_dom"/>
</dbReference>
<keyword evidence="5 14" id="KW-0285">Flavoprotein</keyword>